<organism evidence="1 2">
    <name type="scientific">Streptomyces parvulus</name>
    <dbReference type="NCBI Taxonomy" id="146923"/>
    <lineage>
        <taxon>Bacteria</taxon>
        <taxon>Bacillati</taxon>
        <taxon>Actinomycetota</taxon>
        <taxon>Actinomycetes</taxon>
        <taxon>Kitasatosporales</taxon>
        <taxon>Streptomycetaceae</taxon>
        <taxon>Streptomyces</taxon>
    </lineage>
</organism>
<dbReference type="NCBIfam" id="NF041588">
    <property type="entry name" value="AQJ64_40280_fam"/>
    <property type="match status" value="1"/>
</dbReference>
<evidence type="ECO:0000313" key="2">
    <source>
        <dbReference type="Proteomes" id="UP000253742"/>
    </source>
</evidence>
<evidence type="ECO:0000313" key="1">
    <source>
        <dbReference type="EMBL" id="RDD87028.1"/>
    </source>
</evidence>
<gene>
    <name evidence="1" type="ORF">DVZ84_21430</name>
</gene>
<protein>
    <submittedName>
        <fullName evidence="1">DUF551 domain-containing protein</fullName>
    </submittedName>
</protein>
<dbReference type="EMBL" id="QQBH01000014">
    <property type="protein sequence ID" value="RDD87028.1"/>
    <property type="molecule type" value="Genomic_DNA"/>
</dbReference>
<reference evidence="1 2" key="1">
    <citation type="submission" date="2018-07" db="EMBL/GenBank/DDBJ databases">
        <title>Genome guided investigation of antibiotics producing actinomycetales strain isolated from a Macau mangrove ecosystem.</title>
        <authorList>
            <person name="Hu D."/>
        </authorList>
    </citation>
    <scope>NUCLEOTIDE SEQUENCE [LARGE SCALE GENOMIC DNA]</scope>
    <source>
        <strain evidence="1 2">2297</strain>
    </source>
</reference>
<dbReference type="AlphaFoldDB" id="A0A369V4T0"/>
<dbReference type="OrthoDB" id="4286537at2"/>
<sequence>MTGMNTTVTWVDVRDRLPRVGHPVAAAITGRYPAEAGTGRREEFWLVRTMYFTDRHHGEDGAVHRDCFVDSDGEVRFPYAPDSDGSVTHWAELPTLPGAATRLLLGEDVAPALRRAWDLG</sequence>
<proteinExistence type="predicted"/>
<comment type="caution">
    <text evidence="1">The sequence shown here is derived from an EMBL/GenBank/DDBJ whole genome shotgun (WGS) entry which is preliminary data.</text>
</comment>
<dbReference type="Proteomes" id="UP000253742">
    <property type="component" value="Unassembled WGS sequence"/>
</dbReference>
<dbReference type="InterPro" id="IPR048167">
    <property type="entry name" value="AQJ64_40280-like"/>
</dbReference>
<accession>A0A369V4T0</accession>
<name>A0A369V4T0_9ACTN</name>